<gene>
    <name evidence="3" type="ORF">F1654_08465</name>
</gene>
<evidence type="ECO:0000313" key="4">
    <source>
        <dbReference type="Proteomes" id="UP000325122"/>
    </source>
</evidence>
<dbReference type="SUPFAM" id="SSF143120">
    <property type="entry name" value="YefM-like"/>
    <property type="match status" value="1"/>
</dbReference>
<keyword evidence="4" id="KW-1185">Reference proteome</keyword>
<dbReference type="AlphaFoldDB" id="A0A5M6ZGE6"/>
<dbReference type="EMBL" id="VWOJ01000002">
    <property type="protein sequence ID" value="KAA5803822.1"/>
    <property type="molecule type" value="Genomic_DNA"/>
</dbReference>
<proteinExistence type="inferred from homology"/>
<dbReference type="Pfam" id="PF02604">
    <property type="entry name" value="PhdYeFM_antitox"/>
    <property type="match status" value="1"/>
</dbReference>
<accession>A0A5M6ZGE6</accession>
<evidence type="ECO:0000256" key="2">
    <source>
        <dbReference type="RuleBase" id="RU362080"/>
    </source>
</evidence>
<comment type="caution">
    <text evidence="3">The sequence shown here is derived from an EMBL/GenBank/DDBJ whole genome shotgun (WGS) entry which is preliminary data.</text>
</comment>
<dbReference type="Gene3D" id="3.40.1620.10">
    <property type="entry name" value="YefM-like domain"/>
    <property type="match status" value="1"/>
</dbReference>
<name>A0A5M6ZGE6_9PROT</name>
<protein>
    <recommendedName>
        <fullName evidence="2">Antitoxin</fullName>
    </recommendedName>
</protein>
<dbReference type="InterPro" id="IPR036165">
    <property type="entry name" value="YefM-like_sf"/>
</dbReference>
<comment type="similarity">
    <text evidence="1 2">Belongs to the phD/YefM antitoxin family.</text>
</comment>
<dbReference type="NCBIfam" id="TIGR01552">
    <property type="entry name" value="phd_fam"/>
    <property type="match status" value="1"/>
</dbReference>
<comment type="function">
    <text evidence="2">Antitoxin component of a type II toxin-antitoxin (TA) system.</text>
</comment>
<organism evidence="3 4">
    <name type="scientific">Alkalicaulis satelles</name>
    <dbReference type="NCBI Taxonomy" id="2609175"/>
    <lineage>
        <taxon>Bacteria</taxon>
        <taxon>Pseudomonadati</taxon>
        <taxon>Pseudomonadota</taxon>
        <taxon>Alphaproteobacteria</taxon>
        <taxon>Maricaulales</taxon>
        <taxon>Maricaulaceae</taxon>
        <taxon>Alkalicaulis</taxon>
    </lineage>
</organism>
<evidence type="ECO:0000313" key="3">
    <source>
        <dbReference type="EMBL" id="KAA5803822.1"/>
    </source>
</evidence>
<dbReference type="Proteomes" id="UP000325122">
    <property type="component" value="Unassembled WGS sequence"/>
</dbReference>
<dbReference type="InterPro" id="IPR006442">
    <property type="entry name" value="Antitoxin_Phd/YefM"/>
</dbReference>
<evidence type="ECO:0000256" key="1">
    <source>
        <dbReference type="ARBA" id="ARBA00009981"/>
    </source>
</evidence>
<reference evidence="3 4" key="1">
    <citation type="submission" date="2019-09" db="EMBL/GenBank/DDBJ databases">
        <authorList>
            <person name="Kevbrin V."/>
            <person name="Grouzdev D.S."/>
        </authorList>
    </citation>
    <scope>NUCLEOTIDE SEQUENCE [LARGE SCALE GENOMIC DNA]</scope>
    <source>
        <strain evidence="3 4">G-192</strain>
    </source>
</reference>
<sequence length="112" mass="12950">MMILYNMIIFEHRNARTAMSQGLTSQVETRPVYSATDARRDFATLMDEAVHKGPVFVRRRQQEAVLISRESYDRLVALEARLDEQDAARALEDYRQKGGVRMDDLMKELGID</sequence>